<evidence type="ECO:0000313" key="3">
    <source>
        <dbReference type="Proteomes" id="UP001150924"/>
    </source>
</evidence>
<feature type="compositionally biased region" description="Low complexity" evidence="1">
    <location>
        <begin position="28"/>
        <end position="132"/>
    </location>
</feature>
<dbReference type="AlphaFoldDB" id="A0A9X3J1V7"/>
<evidence type="ECO:0000313" key="2">
    <source>
        <dbReference type="EMBL" id="MCY1011515.1"/>
    </source>
</evidence>
<feature type="compositionally biased region" description="Basic residues" evidence="1">
    <location>
        <begin position="455"/>
        <end position="466"/>
    </location>
</feature>
<dbReference type="PANTHER" id="PTHR38081">
    <property type="entry name" value="WAP DOMAIN-CONTAINING PROTEIN"/>
    <property type="match status" value="1"/>
</dbReference>
<accession>A0A9X3J1V7</accession>
<feature type="compositionally biased region" description="Basic and acidic residues" evidence="1">
    <location>
        <begin position="439"/>
        <end position="454"/>
    </location>
</feature>
<keyword evidence="3" id="KW-1185">Reference proteome</keyword>
<sequence length="497" mass="51210">MRSYFDVTRAFYVELMAGLGLVAACGGASGETTAATDPGSTSSTGAATTAVTTSATDDSGAVTDTTEGATTTTTTSEGTSAGTITTTVNSITGEETTTAETTGEASGTTTTTGTTSTTTSTTGEQTTGDTSELTCDPPPPGMMQKYVCFPVPDGLADCAACDAACTESWANAAASGDPFCSYTELIVQCGPDPMPAQPDQCCYFVAHGDGMVCEGRPFVVEGEGRVAPNLRRSDWGGQVLPSLAGLDDPTRAALAELWGAAAADEHASVAAFARFALQLLAVGAPASLVDGAQRAMADEIAHARACYALAGAYAGTPMGPGRLDMSSALGDTDLPALAAAAVREGCVGETLAALLAQVATFQADDYAVRSALKQIAVDEGRHSQLAWRFVQWALGRSPAVREAVREAFAAALREPIAVRPWPTDADPEQLRARPPVARGADDAVPRRAGRGDRPGRRRAARPRRTGRGGLSRGSLRAARGDEFAVELGWLSRPDHFT</sequence>
<name>A0A9X3J1V7_9BACT</name>
<gene>
    <name evidence="2" type="ORF">OV079_39330</name>
</gene>
<dbReference type="InterPro" id="IPR009078">
    <property type="entry name" value="Ferritin-like_SF"/>
</dbReference>
<evidence type="ECO:0000256" key="1">
    <source>
        <dbReference type="SAM" id="MobiDB-lite"/>
    </source>
</evidence>
<dbReference type="CDD" id="cd00657">
    <property type="entry name" value="Ferritin_like"/>
    <property type="match status" value="1"/>
</dbReference>
<dbReference type="RefSeq" id="WP_267774794.1">
    <property type="nucleotide sequence ID" value="NZ_JAPNKE010000002.1"/>
</dbReference>
<feature type="region of interest" description="Disordered" evidence="1">
    <location>
        <begin position="28"/>
        <end position="137"/>
    </location>
</feature>
<dbReference type="PROSITE" id="PS51257">
    <property type="entry name" value="PROKAR_LIPOPROTEIN"/>
    <property type="match status" value="1"/>
</dbReference>
<protein>
    <submittedName>
        <fullName evidence="2">Ferritin-like domain-containing protein</fullName>
    </submittedName>
</protein>
<dbReference type="PANTHER" id="PTHR38081:SF1">
    <property type="entry name" value="WAP DOMAIN-CONTAINING PROTEIN"/>
    <property type="match status" value="1"/>
</dbReference>
<comment type="caution">
    <text evidence="2">The sequence shown here is derived from an EMBL/GenBank/DDBJ whole genome shotgun (WGS) entry which is preliminary data.</text>
</comment>
<dbReference type="SUPFAM" id="SSF47240">
    <property type="entry name" value="Ferritin-like"/>
    <property type="match status" value="1"/>
</dbReference>
<dbReference type="EMBL" id="JAPNKE010000002">
    <property type="protein sequence ID" value="MCY1011515.1"/>
    <property type="molecule type" value="Genomic_DNA"/>
</dbReference>
<organism evidence="2 3">
    <name type="scientific">Nannocystis pusilla</name>
    <dbReference type="NCBI Taxonomy" id="889268"/>
    <lineage>
        <taxon>Bacteria</taxon>
        <taxon>Pseudomonadati</taxon>
        <taxon>Myxococcota</taxon>
        <taxon>Polyangia</taxon>
        <taxon>Nannocystales</taxon>
        <taxon>Nannocystaceae</taxon>
        <taxon>Nannocystis</taxon>
    </lineage>
</organism>
<dbReference type="Proteomes" id="UP001150924">
    <property type="component" value="Unassembled WGS sequence"/>
</dbReference>
<proteinExistence type="predicted"/>
<feature type="region of interest" description="Disordered" evidence="1">
    <location>
        <begin position="420"/>
        <end position="475"/>
    </location>
</feature>
<reference evidence="2" key="1">
    <citation type="submission" date="2022-11" db="EMBL/GenBank/DDBJ databases">
        <title>Minimal conservation of predation-associated metabolite biosynthetic gene clusters underscores biosynthetic potential of Myxococcota including descriptions for ten novel species: Archangium lansinium sp. nov., Myxococcus landrumus sp. nov., Nannocystis bai.</title>
        <authorList>
            <person name="Ahearne A."/>
            <person name="Stevens C."/>
            <person name="Phillips K."/>
        </authorList>
    </citation>
    <scope>NUCLEOTIDE SEQUENCE</scope>
    <source>
        <strain evidence="2">Na p29</strain>
    </source>
</reference>